<keyword evidence="5" id="KW-1185">Reference proteome</keyword>
<dbReference type="KEGG" id="gtt:GUITHDRAFT_146675"/>
<reference evidence="4" key="3">
    <citation type="submission" date="2015-06" db="UniProtKB">
        <authorList>
            <consortium name="EnsemblProtists"/>
        </authorList>
    </citation>
    <scope>IDENTIFICATION</scope>
</reference>
<feature type="transmembrane region" description="Helical" evidence="2">
    <location>
        <begin position="96"/>
        <end position="118"/>
    </location>
</feature>
<dbReference type="Proteomes" id="UP000011087">
    <property type="component" value="Unassembled WGS sequence"/>
</dbReference>
<dbReference type="GeneID" id="17291930"/>
<evidence type="ECO:0000313" key="4">
    <source>
        <dbReference type="EnsemblProtists" id="EKX35173"/>
    </source>
</evidence>
<evidence type="ECO:0000256" key="2">
    <source>
        <dbReference type="SAM" id="Phobius"/>
    </source>
</evidence>
<reference evidence="5" key="2">
    <citation type="submission" date="2012-11" db="EMBL/GenBank/DDBJ databases">
        <authorList>
            <person name="Kuo A."/>
            <person name="Curtis B.A."/>
            <person name="Tanifuji G."/>
            <person name="Burki F."/>
            <person name="Gruber A."/>
            <person name="Irimia M."/>
            <person name="Maruyama S."/>
            <person name="Arias M.C."/>
            <person name="Ball S.G."/>
            <person name="Gile G.H."/>
            <person name="Hirakawa Y."/>
            <person name="Hopkins J.F."/>
            <person name="Rensing S.A."/>
            <person name="Schmutz J."/>
            <person name="Symeonidi A."/>
            <person name="Elias M."/>
            <person name="Eveleigh R.J."/>
            <person name="Herman E.K."/>
            <person name="Klute M.J."/>
            <person name="Nakayama T."/>
            <person name="Obornik M."/>
            <person name="Reyes-Prieto A."/>
            <person name="Armbrust E.V."/>
            <person name="Aves S.J."/>
            <person name="Beiko R.G."/>
            <person name="Coutinho P."/>
            <person name="Dacks J.B."/>
            <person name="Durnford D.G."/>
            <person name="Fast N.M."/>
            <person name="Green B.R."/>
            <person name="Grisdale C."/>
            <person name="Hempe F."/>
            <person name="Henrissat B."/>
            <person name="Hoppner M.P."/>
            <person name="Ishida K.-I."/>
            <person name="Kim E."/>
            <person name="Koreny L."/>
            <person name="Kroth P.G."/>
            <person name="Liu Y."/>
            <person name="Malik S.-B."/>
            <person name="Maier U.G."/>
            <person name="McRose D."/>
            <person name="Mock T."/>
            <person name="Neilson J.A."/>
            <person name="Onodera N.T."/>
            <person name="Poole A.M."/>
            <person name="Pritham E.J."/>
            <person name="Richards T.A."/>
            <person name="Rocap G."/>
            <person name="Roy S.W."/>
            <person name="Sarai C."/>
            <person name="Schaack S."/>
            <person name="Shirato S."/>
            <person name="Slamovits C.H."/>
            <person name="Spencer D.F."/>
            <person name="Suzuki S."/>
            <person name="Worden A.Z."/>
            <person name="Zauner S."/>
            <person name="Barry K."/>
            <person name="Bell C."/>
            <person name="Bharti A.K."/>
            <person name="Crow J.A."/>
            <person name="Grimwood J."/>
            <person name="Kramer R."/>
            <person name="Lindquist E."/>
            <person name="Lucas S."/>
            <person name="Salamov A."/>
            <person name="McFadden G.I."/>
            <person name="Lane C.E."/>
            <person name="Keeling P.J."/>
            <person name="Gray M.W."/>
            <person name="Grigoriev I.V."/>
            <person name="Archibald J.M."/>
        </authorList>
    </citation>
    <scope>NUCLEOTIDE SEQUENCE</scope>
    <source>
        <strain evidence="5">CCMP2712</strain>
    </source>
</reference>
<sequence length="181" mass="20464">MSNSVTSSNSDSSRQDSSYSSHRRSRGPTKADQYFFVELSKAIGPAKCRDVLDVHEGWDCSNEMESPSSYQSSVPPHITLENLTDSSLAFGPEDCIWLKILDFCMLIFNSIMGWFRFLGRQLVWKRVSSEPSKNEAVQMPKNPHIARRRTSSIYGRLLQSIGSENYGLLYTDAAHLVMKES</sequence>
<feature type="region of interest" description="Disordered" evidence="1">
    <location>
        <begin position="1"/>
        <end position="27"/>
    </location>
</feature>
<keyword evidence="2" id="KW-0472">Membrane</keyword>
<proteinExistence type="predicted"/>
<name>L1IG00_GUITC</name>
<reference evidence="3 5" key="1">
    <citation type="journal article" date="2012" name="Nature">
        <title>Algal genomes reveal evolutionary mosaicism and the fate of nucleomorphs.</title>
        <authorList>
            <consortium name="DOE Joint Genome Institute"/>
            <person name="Curtis B.A."/>
            <person name="Tanifuji G."/>
            <person name="Burki F."/>
            <person name="Gruber A."/>
            <person name="Irimia M."/>
            <person name="Maruyama S."/>
            <person name="Arias M.C."/>
            <person name="Ball S.G."/>
            <person name="Gile G.H."/>
            <person name="Hirakawa Y."/>
            <person name="Hopkins J.F."/>
            <person name="Kuo A."/>
            <person name="Rensing S.A."/>
            <person name="Schmutz J."/>
            <person name="Symeonidi A."/>
            <person name="Elias M."/>
            <person name="Eveleigh R.J."/>
            <person name="Herman E.K."/>
            <person name="Klute M.J."/>
            <person name="Nakayama T."/>
            <person name="Obornik M."/>
            <person name="Reyes-Prieto A."/>
            <person name="Armbrust E.V."/>
            <person name="Aves S.J."/>
            <person name="Beiko R.G."/>
            <person name="Coutinho P."/>
            <person name="Dacks J.B."/>
            <person name="Durnford D.G."/>
            <person name="Fast N.M."/>
            <person name="Green B.R."/>
            <person name="Grisdale C.J."/>
            <person name="Hempel F."/>
            <person name="Henrissat B."/>
            <person name="Hoppner M.P."/>
            <person name="Ishida K."/>
            <person name="Kim E."/>
            <person name="Koreny L."/>
            <person name="Kroth P.G."/>
            <person name="Liu Y."/>
            <person name="Malik S.B."/>
            <person name="Maier U.G."/>
            <person name="McRose D."/>
            <person name="Mock T."/>
            <person name="Neilson J.A."/>
            <person name="Onodera N.T."/>
            <person name="Poole A.M."/>
            <person name="Pritham E.J."/>
            <person name="Richards T.A."/>
            <person name="Rocap G."/>
            <person name="Roy S.W."/>
            <person name="Sarai C."/>
            <person name="Schaack S."/>
            <person name="Shirato S."/>
            <person name="Slamovits C.H."/>
            <person name="Spencer D.F."/>
            <person name="Suzuki S."/>
            <person name="Worden A.Z."/>
            <person name="Zauner S."/>
            <person name="Barry K."/>
            <person name="Bell C."/>
            <person name="Bharti A.K."/>
            <person name="Crow J.A."/>
            <person name="Grimwood J."/>
            <person name="Kramer R."/>
            <person name="Lindquist E."/>
            <person name="Lucas S."/>
            <person name="Salamov A."/>
            <person name="McFadden G.I."/>
            <person name="Lane C.E."/>
            <person name="Keeling P.J."/>
            <person name="Gray M.W."/>
            <person name="Grigoriev I.V."/>
            <person name="Archibald J.M."/>
        </authorList>
    </citation>
    <scope>NUCLEOTIDE SEQUENCE</scope>
    <source>
        <strain evidence="3 5">CCMP2712</strain>
    </source>
</reference>
<dbReference type="HOGENOM" id="CLU_1491755_0_0_1"/>
<dbReference type="EnsemblProtists" id="EKX35173">
    <property type="protein sequence ID" value="EKX35173"/>
    <property type="gene ID" value="GUITHDRAFT_146675"/>
</dbReference>
<evidence type="ECO:0000256" key="1">
    <source>
        <dbReference type="SAM" id="MobiDB-lite"/>
    </source>
</evidence>
<accession>L1IG00</accession>
<evidence type="ECO:0000313" key="3">
    <source>
        <dbReference type="EMBL" id="EKX35173.1"/>
    </source>
</evidence>
<dbReference type="EMBL" id="JH993095">
    <property type="protein sequence ID" value="EKX35173.1"/>
    <property type="molecule type" value="Genomic_DNA"/>
</dbReference>
<feature type="compositionally biased region" description="Low complexity" evidence="1">
    <location>
        <begin position="1"/>
        <end position="20"/>
    </location>
</feature>
<dbReference type="PaxDb" id="55529-EKX35173"/>
<keyword evidence="2" id="KW-1133">Transmembrane helix</keyword>
<evidence type="ECO:0000313" key="5">
    <source>
        <dbReference type="Proteomes" id="UP000011087"/>
    </source>
</evidence>
<gene>
    <name evidence="3" type="ORF">GUITHDRAFT_146675</name>
</gene>
<dbReference type="RefSeq" id="XP_005822153.1">
    <property type="nucleotide sequence ID" value="XM_005822096.1"/>
</dbReference>
<dbReference type="AlphaFoldDB" id="L1IG00"/>
<protein>
    <submittedName>
        <fullName evidence="3 4">Uncharacterized protein</fullName>
    </submittedName>
</protein>
<keyword evidence="2" id="KW-0812">Transmembrane</keyword>
<organism evidence="3">
    <name type="scientific">Guillardia theta (strain CCMP2712)</name>
    <name type="common">Cryptophyte</name>
    <dbReference type="NCBI Taxonomy" id="905079"/>
    <lineage>
        <taxon>Eukaryota</taxon>
        <taxon>Cryptophyceae</taxon>
        <taxon>Pyrenomonadales</taxon>
        <taxon>Geminigeraceae</taxon>
        <taxon>Guillardia</taxon>
    </lineage>
</organism>